<reference evidence="1" key="2">
    <citation type="journal article" date="2015" name="Fish Shellfish Immunol.">
        <title>Early steps in the European eel (Anguilla anguilla)-Vibrio vulnificus interaction in the gills: Role of the RtxA13 toxin.</title>
        <authorList>
            <person name="Callol A."/>
            <person name="Pajuelo D."/>
            <person name="Ebbesson L."/>
            <person name="Teles M."/>
            <person name="MacKenzie S."/>
            <person name="Amaro C."/>
        </authorList>
    </citation>
    <scope>NUCLEOTIDE SEQUENCE</scope>
</reference>
<name>A0A0E9WAT8_ANGAN</name>
<reference evidence="1" key="1">
    <citation type="submission" date="2014-11" db="EMBL/GenBank/DDBJ databases">
        <authorList>
            <person name="Amaro Gonzalez C."/>
        </authorList>
    </citation>
    <scope>NUCLEOTIDE SEQUENCE</scope>
</reference>
<organism evidence="1">
    <name type="scientific">Anguilla anguilla</name>
    <name type="common">European freshwater eel</name>
    <name type="synonym">Muraena anguilla</name>
    <dbReference type="NCBI Taxonomy" id="7936"/>
    <lineage>
        <taxon>Eukaryota</taxon>
        <taxon>Metazoa</taxon>
        <taxon>Chordata</taxon>
        <taxon>Craniata</taxon>
        <taxon>Vertebrata</taxon>
        <taxon>Euteleostomi</taxon>
        <taxon>Actinopterygii</taxon>
        <taxon>Neopterygii</taxon>
        <taxon>Teleostei</taxon>
        <taxon>Anguilliformes</taxon>
        <taxon>Anguillidae</taxon>
        <taxon>Anguilla</taxon>
    </lineage>
</organism>
<evidence type="ECO:0000313" key="1">
    <source>
        <dbReference type="EMBL" id="JAH86695.1"/>
    </source>
</evidence>
<protein>
    <submittedName>
        <fullName evidence="1">Uncharacterized protein</fullName>
    </submittedName>
</protein>
<dbReference type="AlphaFoldDB" id="A0A0E9WAT8"/>
<accession>A0A0E9WAT8</accession>
<sequence>MMFQTWNHLAWRRAARASRHFCLSKTSAGSFTKPEVTSKNGSNYQRVVRNGCLTRSARRSWKQTHCHTYQAFPR</sequence>
<proteinExistence type="predicted"/>
<dbReference type="EMBL" id="GBXM01021882">
    <property type="protein sequence ID" value="JAH86695.1"/>
    <property type="molecule type" value="Transcribed_RNA"/>
</dbReference>